<evidence type="ECO:0000313" key="5">
    <source>
        <dbReference type="EMBL" id="GIH07632.1"/>
    </source>
</evidence>
<dbReference type="Pfam" id="PF20067">
    <property type="entry name" value="SSL_N"/>
    <property type="match status" value="1"/>
</dbReference>
<dbReference type="GO" id="GO:0016787">
    <property type="term" value="F:hydrolase activity"/>
    <property type="evidence" value="ECO:0007669"/>
    <property type="project" value="TreeGrafter"/>
</dbReference>
<evidence type="ECO:0000256" key="3">
    <source>
        <dbReference type="ARBA" id="ARBA00023180"/>
    </source>
</evidence>
<evidence type="ECO:0000313" key="6">
    <source>
        <dbReference type="Proteomes" id="UP000612899"/>
    </source>
</evidence>
<dbReference type="InterPro" id="IPR018119">
    <property type="entry name" value="Strictosidine_synth_cons-reg"/>
</dbReference>
<proteinExistence type="inferred from homology"/>
<accession>A0A8J3VIQ2</accession>
<dbReference type="RefSeq" id="WP_203911411.1">
    <property type="nucleotide sequence ID" value="NZ_BONY01000038.1"/>
</dbReference>
<dbReference type="AlphaFoldDB" id="A0A8J3VIQ2"/>
<evidence type="ECO:0000259" key="4">
    <source>
        <dbReference type="Pfam" id="PF03088"/>
    </source>
</evidence>
<dbReference type="InterPro" id="IPR011042">
    <property type="entry name" value="6-blade_b-propeller_TolB-like"/>
</dbReference>
<dbReference type="EMBL" id="BONY01000038">
    <property type="protein sequence ID" value="GIH07632.1"/>
    <property type="molecule type" value="Genomic_DNA"/>
</dbReference>
<organism evidence="5 6">
    <name type="scientific">Rhizocola hellebori</name>
    <dbReference type="NCBI Taxonomy" id="1392758"/>
    <lineage>
        <taxon>Bacteria</taxon>
        <taxon>Bacillati</taxon>
        <taxon>Actinomycetota</taxon>
        <taxon>Actinomycetes</taxon>
        <taxon>Micromonosporales</taxon>
        <taxon>Micromonosporaceae</taxon>
        <taxon>Rhizocola</taxon>
    </lineage>
</organism>
<dbReference type="PANTHER" id="PTHR10426">
    <property type="entry name" value="STRICTOSIDINE SYNTHASE-RELATED"/>
    <property type="match status" value="1"/>
</dbReference>
<keyword evidence="6" id="KW-1185">Reference proteome</keyword>
<comment type="caution">
    <text evidence="5">The sequence shown here is derived from an EMBL/GenBank/DDBJ whole genome shotgun (WGS) entry which is preliminary data.</text>
</comment>
<sequence length="341" mass="37231">MTPVRRPRVPRLISPVKAAATVVPPFTGPWSPTDTGIDRVELFPLPSGRGPEDVCVDLQGRLIAGGEDGNLWRWKQGAQPQDSPELLANTGGRPLGIEVDARDGTLIVCDAHRGLLRVSEAGEITDLAAIAARKPILFCNNAAVAKDGTVYFTDSSDRFPISAWRRDILEHRPNGRLLSYRDGRVEVIATGLYFPNGVALSPDEKSLMMVEDSTHRLTRVALETGAVTELLDLRAYPDNMSAVGDGTYWIALPSLRLPIVEKLLPHPGLRKLADLLPDRFQPQPSRYSLAALVDGDGQVLRTIHGPAGRYPMLTGVRQQGDLLWFGSLTKNAVARLRLESS</sequence>
<keyword evidence="2" id="KW-0597">Phosphoprotein</keyword>
<evidence type="ECO:0000256" key="1">
    <source>
        <dbReference type="ARBA" id="ARBA00009191"/>
    </source>
</evidence>
<comment type="similarity">
    <text evidence="1">Belongs to the strictosidine synthase family.</text>
</comment>
<dbReference type="Gene3D" id="2.120.10.30">
    <property type="entry name" value="TolB, C-terminal domain"/>
    <property type="match status" value="1"/>
</dbReference>
<feature type="domain" description="Strictosidine synthase conserved region" evidence="4">
    <location>
        <begin position="143"/>
        <end position="219"/>
    </location>
</feature>
<dbReference type="SUPFAM" id="SSF63829">
    <property type="entry name" value="Calcium-dependent phosphotriesterase"/>
    <property type="match status" value="1"/>
</dbReference>
<protein>
    <recommendedName>
        <fullName evidence="4">Strictosidine synthase conserved region domain-containing protein</fullName>
    </recommendedName>
</protein>
<dbReference type="PANTHER" id="PTHR10426:SF88">
    <property type="entry name" value="ADIPOCYTE PLASMA MEMBRANE-ASSOCIATED PROTEIN HEMOMUCIN-RELATED"/>
    <property type="match status" value="1"/>
</dbReference>
<evidence type="ECO:0000256" key="2">
    <source>
        <dbReference type="ARBA" id="ARBA00022553"/>
    </source>
</evidence>
<reference evidence="5" key="1">
    <citation type="submission" date="2021-01" db="EMBL/GenBank/DDBJ databases">
        <title>Whole genome shotgun sequence of Rhizocola hellebori NBRC 109834.</title>
        <authorList>
            <person name="Komaki H."/>
            <person name="Tamura T."/>
        </authorList>
    </citation>
    <scope>NUCLEOTIDE SEQUENCE</scope>
    <source>
        <strain evidence="5">NBRC 109834</strain>
    </source>
</reference>
<gene>
    <name evidence="5" type="ORF">Rhe02_56990</name>
</gene>
<name>A0A8J3VIQ2_9ACTN</name>
<keyword evidence="3" id="KW-0325">Glycoprotein</keyword>
<dbReference type="Proteomes" id="UP000612899">
    <property type="component" value="Unassembled WGS sequence"/>
</dbReference>
<dbReference type="Pfam" id="PF03088">
    <property type="entry name" value="Str_synth"/>
    <property type="match status" value="1"/>
</dbReference>